<proteinExistence type="predicted"/>
<evidence type="ECO:0000256" key="1">
    <source>
        <dbReference type="ARBA" id="ARBA00022741"/>
    </source>
</evidence>
<dbReference type="GO" id="GO:0000160">
    <property type="term" value="P:phosphorelay signal transduction system"/>
    <property type="evidence" value="ECO:0007669"/>
    <property type="project" value="InterPro"/>
</dbReference>
<dbReference type="SMART" id="SM00382">
    <property type="entry name" value="AAA"/>
    <property type="match status" value="1"/>
</dbReference>
<gene>
    <name evidence="9" type="ORF">C8D98_0527</name>
</gene>
<dbReference type="SMART" id="SM00448">
    <property type="entry name" value="REC"/>
    <property type="match status" value="1"/>
</dbReference>
<dbReference type="Pfam" id="PF02954">
    <property type="entry name" value="HTH_8"/>
    <property type="match status" value="1"/>
</dbReference>
<evidence type="ECO:0000256" key="3">
    <source>
        <dbReference type="ARBA" id="ARBA00023015"/>
    </source>
</evidence>
<dbReference type="OrthoDB" id="9767106at2"/>
<dbReference type="Gene3D" id="3.40.50.2300">
    <property type="match status" value="1"/>
</dbReference>
<dbReference type="SUPFAM" id="SSF52540">
    <property type="entry name" value="P-loop containing nucleoside triphosphate hydrolases"/>
    <property type="match status" value="1"/>
</dbReference>
<dbReference type="InterPro" id="IPR011006">
    <property type="entry name" value="CheY-like_superfamily"/>
</dbReference>
<dbReference type="InterPro" id="IPR009057">
    <property type="entry name" value="Homeodomain-like_sf"/>
</dbReference>
<comment type="caution">
    <text evidence="9">The sequence shown here is derived from an EMBL/GenBank/DDBJ whole genome shotgun (WGS) entry which is preliminary data.</text>
</comment>
<dbReference type="InterPro" id="IPR025662">
    <property type="entry name" value="Sigma_54_int_dom_ATP-bd_1"/>
</dbReference>
<dbReference type="InterPro" id="IPR058031">
    <property type="entry name" value="AAA_lid_NorR"/>
</dbReference>
<feature type="modified residue" description="4-aspartylphosphate" evidence="6">
    <location>
        <position position="51"/>
    </location>
</feature>
<dbReference type="Gene3D" id="1.10.8.60">
    <property type="match status" value="1"/>
</dbReference>
<dbReference type="Pfam" id="PF00158">
    <property type="entry name" value="Sigma54_activat"/>
    <property type="match status" value="1"/>
</dbReference>
<dbReference type="Gene3D" id="1.10.10.60">
    <property type="entry name" value="Homeodomain-like"/>
    <property type="match status" value="1"/>
</dbReference>
<dbReference type="PROSITE" id="PS50110">
    <property type="entry name" value="RESPONSE_REGULATORY"/>
    <property type="match status" value="1"/>
</dbReference>
<dbReference type="SUPFAM" id="SSF46689">
    <property type="entry name" value="Homeodomain-like"/>
    <property type="match status" value="1"/>
</dbReference>
<protein>
    <submittedName>
        <fullName evidence="9">Two component Fis family sigma54 specific transcriptional regulator</fullName>
    </submittedName>
</protein>
<dbReference type="AlphaFoldDB" id="A0A4R1KBR1"/>
<dbReference type="EMBL" id="SMGG01000003">
    <property type="protein sequence ID" value="TCK62018.1"/>
    <property type="molecule type" value="Genomic_DNA"/>
</dbReference>
<keyword evidence="2" id="KW-0067">ATP-binding</keyword>
<keyword evidence="3" id="KW-0805">Transcription regulation</keyword>
<dbReference type="InterPro" id="IPR027417">
    <property type="entry name" value="P-loop_NTPase"/>
</dbReference>
<keyword evidence="6" id="KW-0597">Phosphoprotein</keyword>
<dbReference type="GO" id="GO:0006355">
    <property type="term" value="P:regulation of DNA-templated transcription"/>
    <property type="evidence" value="ECO:0007669"/>
    <property type="project" value="InterPro"/>
</dbReference>
<dbReference type="InterPro" id="IPR001789">
    <property type="entry name" value="Sig_transdc_resp-reg_receiver"/>
</dbReference>
<keyword evidence="1" id="KW-0547">Nucleotide-binding</keyword>
<evidence type="ECO:0000256" key="5">
    <source>
        <dbReference type="ARBA" id="ARBA00023163"/>
    </source>
</evidence>
<dbReference type="RefSeq" id="WP_132871754.1">
    <property type="nucleotide sequence ID" value="NZ_JBLJBI010000031.1"/>
</dbReference>
<dbReference type="FunFam" id="3.40.50.300:FF:000006">
    <property type="entry name" value="DNA-binding transcriptional regulator NtrC"/>
    <property type="match status" value="1"/>
</dbReference>
<dbReference type="InterPro" id="IPR003593">
    <property type="entry name" value="AAA+_ATPase"/>
</dbReference>
<dbReference type="Pfam" id="PF00072">
    <property type="entry name" value="Response_reg"/>
    <property type="match status" value="1"/>
</dbReference>
<organism evidence="9 10">
    <name type="scientific">Seleniivibrio woodruffii</name>
    <dbReference type="NCBI Taxonomy" id="1078050"/>
    <lineage>
        <taxon>Bacteria</taxon>
        <taxon>Pseudomonadati</taxon>
        <taxon>Deferribacterota</taxon>
        <taxon>Deferribacteres</taxon>
        <taxon>Deferribacterales</taxon>
        <taxon>Geovibrionaceae</taxon>
        <taxon>Seleniivibrio</taxon>
    </lineage>
</organism>
<evidence type="ECO:0000256" key="6">
    <source>
        <dbReference type="PROSITE-ProRule" id="PRU00169"/>
    </source>
</evidence>
<feature type="domain" description="Sigma-54 factor interaction" evidence="7">
    <location>
        <begin position="133"/>
        <end position="362"/>
    </location>
</feature>
<dbReference type="PROSITE" id="PS00688">
    <property type="entry name" value="SIGMA54_INTERACT_3"/>
    <property type="match status" value="1"/>
</dbReference>
<dbReference type="PROSITE" id="PS50045">
    <property type="entry name" value="SIGMA54_INTERACT_4"/>
    <property type="match status" value="1"/>
</dbReference>
<dbReference type="InterPro" id="IPR002197">
    <property type="entry name" value="HTH_Fis"/>
</dbReference>
<dbReference type="Pfam" id="PF25601">
    <property type="entry name" value="AAA_lid_14"/>
    <property type="match status" value="1"/>
</dbReference>
<keyword evidence="10" id="KW-1185">Reference proteome</keyword>
<evidence type="ECO:0000313" key="9">
    <source>
        <dbReference type="EMBL" id="TCK62018.1"/>
    </source>
</evidence>
<evidence type="ECO:0000259" key="8">
    <source>
        <dbReference type="PROSITE" id="PS50110"/>
    </source>
</evidence>
<dbReference type="PROSITE" id="PS00676">
    <property type="entry name" value="SIGMA54_INTERACT_2"/>
    <property type="match status" value="1"/>
</dbReference>
<keyword evidence="4" id="KW-0238">DNA-binding</keyword>
<dbReference type="PANTHER" id="PTHR32071">
    <property type="entry name" value="TRANSCRIPTIONAL REGULATORY PROTEIN"/>
    <property type="match status" value="1"/>
</dbReference>
<sequence>MKILIVDDEQNHRLMLRLHLEDAGHSTSEAANGLEALNILDSHTFDAVLLDMKMDIMDGITTLGMMRRKGIETPVIIITAFSTVKTAVESMKLGAADYLTKPVDIPALMEALKLCEQGSTCEYAPADGYVFNGVYSETGLGHIISQLKLVAPTDATVLILGESGTGKELVARSVHDNSKRKDKPYLAINCAALSENIIESELFGHVKGAFTTAVRDKTGLFEAADGGTLFLDEIGELSQAVQAKLLRVLQEGTFERVGDTRTLKTDVRIIAATNKNLKKLSETGAFREDLYFRLAVFPVEIPPLRERREELPALVKFFIEKHAKRFGKLVKSADEAYLRALKNYPFPGNIRELENLVERSMILTTSTKLDASTLPPLGSKQTGGLSIRDNERELIVKALQKTGGNKSKAAEILEISRRTLHNKLKEFDIED</sequence>
<dbReference type="InterPro" id="IPR025944">
    <property type="entry name" value="Sigma_54_int_dom_CS"/>
</dbReference>
<evidence type="ECO:0000313" key="10">
    <source>
        <dbReference type="Proteomes" id="UP000294614"/>
    </source>
</evidence>
<evidence type="ECO:0000259" key="7">
    <source>
        <dbReference type="PROSITE" id="PS50045"/>
    </source>
</evidence>
<name>A0A4R1KBR1_9BACT</name>
<dbReference type="GO" id="GO:0043565">
    <property type="term" value="F:sequence-specific DNA binding"/>
    <property type="evidence" value="ECO:0007669"/>
    <property type="project" value="InterPro"/>
</dbReference>
<dbReference type="InterPro" id="IPR025943">
    <property type="entry name" value="Sigma_54_int_dom_ATP-bd_2"/>
</dbReference>
<dbReference type="Gene3D" id="3.40.50.300">
    <property type="entry name" value="P-loop containing nucleotide triphosphate hydrolases"/>
    <property type="match status" value="1"/>
</dbReference>
<keyword evidence="5" id="KW-0804">Transcription</keyword>
<dbReference type="PRINTS" id="PR01590">
    <property type="entry name" value="HTHFIS"/>
</dbReference>
<dbReference type="GO" id="GO:0005524">
    <property type="term" value="F:ATP binding"/>
    <property type="evidence" value="ECO:0007669"/>
    <property type="project" value="UniProtKB-KW"/>
</dbReference>
<dbReference type="PROSITE" id="PS00675">
    <property type="entry name" value="SIGMA54_INTERACT_1"/>
    <property type="match status" value="1"/>
</dbReference>
<reference evidence="9 10" key="1">
    <citation type="submission" date="2019-03" db="EMBL/GenBank/DDBJ databases">
        <title>Genomic Encyclopedia of Type Strains, Phase IV (KMG-IV): sequencing the most valuable type-strain genomes for metagenomic binning, comparative biology and taxonomic classification.</title>
        <authorList>
            <person name="Goeker M."/>
        </authorList>
    </citation>
    <scope>NUCLEOTIDE SEQUENCE [LARGE SCALE GENOMIC DNA]</scope>
    <source>
        <strain evidence="9 10">DSM 24984</strain>
    </source>
</reference>
<evidence type="ECO:0000256" key="4">
    <source>
        <dbReference type="ARBA" id="ARBA00023125"/>
    </source>
</evidence>
<feature type="domain" description="Response regulatory" evidence="8">
    <location>
        <begin position="2"/>
        <end position="116"/>
    </location>
</feature>
<dbReference type="Proteomes" id="UP000294614">
    <property type="component" value="Unassembled WGS sequence"/>
</dbReference>
<dbReference type="InterPro" id="IPR002078">
    <property type="entry name" value="Sigma_54_int"/>
</dbReference>
<dbReference type="CDD" id="cd00009">
    <property type="entry name" value="AAA"/>
    <property type="match status" value="1"/>
</dbReference>
<evidence type="ECO:0000256" key="2">
    <source>
        <dbReference type="ARBA" id="ARBA00022840"/>
    </source>
</evidence>
<accession>A0A4R1KBR1</accession>
<dbReference type="SUPFAM" id="SSF52172">
    <property type="entry name" value="CheY-like"/>
    <property type="match status" value="1"/>
</dbReference>